<evidence type="ECO:0000313" key="5">
    <source>
        <dbReference type="EMBL" id="RQW09334.1"/>
    </source>
</evidence>
<dbReference type="PRINTS" id="PR00032">
    <property type="entry name" value="HTHARAC"/>
</dbReference>
<dbReference type="PROSITE" id="PS00041">
    <property type="entry name" value="HTH_ARAC_FAMILY_1"/>
    <property type="match status" value="1"/>
</dbReference>
<dbReference type="Gene3D" id="2.60.120.280">
    <property type="entry name" value="Regulatory protein AraC"/>
    <property type="match status" value="1"/>
</dbReference>
<dbReference type="CDD" id="cd06986">
    <property type="entry name" value="cupin_MmsR-like_N"/>
    <property type="match status" value="1"/>
</dbReference>
<dbReference type="EMBL" id="RQPI01000014">
    <property type="protein sequence ID" value="RQW09334.1"/>
    <property type="molecule type" value="Genomic_DNA"/>
</dbReference>
<evidence type="ECO:0000256" key="3">
    <source>
        <dbReference type="ARBA" id="ARBA00023163"/>
    </source>
</evidence>
<dbReference type="GO" id="GO:0003700">
    <property type="term" value="F:DNA-binding transcription factor activity"/>
    <property type="evidence" value="ECO:0007669"/>
    <property type="project" value="InterPro"/>
</dbReference>
<organism evidence="5 6">
    <name type="scientific">Paenibacillus rhizophilus</name>
    <dbReference type="NCBI Taxonomy" id="1850366"/>
    <lineage>
        <taxon>Bacteria</taxon>
        <taxon>Bacillati</taxon>
        <taxon>Bacillota</taxon>
        <taxon>Bacilli</taxon>
        <taxon>Bacillales</taxon>
        <taxon>Paenibacillaceae</taxon>
        <taxon>Paenibacillus</taxon>
    </lineage>
</organism>
<keyword evidence="6" id="KW-1185">Reference proteome</keyword>
<proteinExistence type="predicted"/>
<evidence type="ECO:0000256" key="1">
    <source>
        <dbReference type="ARBA" id="ARBA00023015"/>
    </source>
</evidence>
<dbReference type="InterPro" id="IPR018062">
    <property type="entry name" value="HTH_AraC-typ_CS"/>
</dbReference>
<dbReference type="InterPro" id="IPR009057">
    <property type="entry name" value="Homeodomain-like_sf"/>
</dbReference>
<comment type="caution">
    <text evidence="5">The sequence shown here is derived from an EMBL/GenBank/DDBJ whole genome shotgun (WGS) entry which is preliminary data.</text>
</comment>
<dbReference type="SUPFAM" id="SSF51215">
    <property type="entry name" value="Regulatory protein AraC"/>
    <property type="match status" value="1"/>
</dbReference>
<dbReference type="InterPro" id="IPR037923">
    <property type="entry name" value="HTH-like"/>
</dbReference>
<keyword evidence="1" id="KW-0805">Transcription regulation</keyword>
<dbReference type="OrthoDB" id="9813413at2"/>
<accession>A0A3N9P2M6</accession>
<keyword evidence="3" id="KW-0804">Transcription</keyword>
<dbReference type="InterPro" id="IPR020449">
    <property type="entry name" value="Tscrpt_reg_AraC-type_HTH"/>
</dbReference>
<dbReference type="Pfam" id="PF02311">
    <property type="entry name" value="AraC_binding"/>
    <property type="match status" value="1"/>
</dbReference>
<name>A0A3N9P2M6_9BACL</name>
<evidence type="ECO:0000256" key="2">
    <source>
        <dbReference type="ARBA" id="ARBA00023125"/>
    </source>
</evidence>
<dbReference type="SUPFAM" id="SSF46689">
    <property type="entry name" value="Homeodomain-like"/>
    <property type="match status" value="2"/>
</dbReference>
<dbReference type="Gene3D" id="1.10.10.60">
    <property type="entry name" value="Homeodomain-like"/>
    <property type="match status" value="2"/>
</dbReference>
<dbReference type="PANTHER" id="PTHR43280:SF30">
    <property type="entry name" value="MMSAB OPERON REGULATORY PROTEIN"/>
    <property type="match status" value="1"/>
</dbReference>
<dbReference type="InterPro" id="IPR018060">
    <property type="entry name" value="HTH_AraC"/>
</dbReference>
<dbReference type="RefSeq" id="WP_124697158.1">
    <property type="nucleotide sequence ID" value="NZ_JBHUFE010000014.1"/>
</dbReference>
<reference evidence="5 6" key="1">
    <citation type="submission" date="2018-11" db="EMBL/GenBank/DDBJ databases">
        <title>Genome sequence of strain 7197.</title>
        <authorList>
            <person name="Gao J."/>
            <person name="Sun J."/>
        </authorList>
    </citation>
    <scope>NUCLEOTIDE SEQUENCE [LARGE SCALE GENOMIC DNA]</scope>
    <source>
        <strain evidence="5 6">7197</strain>
    </source>
</reference>
<dbReference type="PANTHER" id="PTHR43280">
    <property type="entry name" value="ARAC-FAMILY TRANSCRIPTIONAL REGULATOR"/>
    <property type="match status" value="1"/>
</dbReference>
<evidence type="ECO:0000313" key="6">
    <source>
        <dbReference type="Proteomes" id="UP000282529"/>
    </source>
</evidence>
<dbReference type="Proteomes" id="UP000282529">
    <property type="component" value="Unassembled WGS sequence"/>
</dbReference>
<dbReference type="SMART" id="SM00342">
    <property type="entry name" value="HTH_ARAC"/>
    <property type="match status" value="1"/>
</dbReference>
<dbReference type="Pfam" id="PF12833">
    <property type="entry name" value="HTH_18"/>
    <property type="match status" value="1"/>
</dbReference>
<gene>
    <name evidence="5" type="ORF">EH198_19355</name>
</gene>
<keyword evidence="2" id="KW-0238">DNA-binding</keyword>
<evidence type="ECO:0000259" key="4">
    <source>
        <dbReference type="PROSITE" id="PS01124"/>
    </source>
</evidence>
<dbReference type="InterPro" id="IPR003313">
    <property type="entry name" value="AraC-bd"/>
</dbReference>
<sequence length="277" mass="32357">MLLNFSNSSRNNLDLNLYTCGREACINKYSYGPAIRSGYIIHYILKGKGIFKVHDKIYHLGKNEAFLIEPNILIYYEADADDPWEYTWVGFQGIKAKEYLNRTSLSTDNPVFSPYDDKRLASCIEHLIAASKNNSNRDLLLNSKLYEFLYLLCEMYPNREVNIAERQQKYIEEAMLFIEQNYSHNITIHEVAKYISIDRSYLHRLFKHYLNKSPQEFLLNIRMEKACQLLRDSSLKIGDIARSVGYNDVLLFSKTFKKMKDCTPSEYKKGTARASEN</sequence>
<feature type="domain" description="HTH araC/xylS-type" evidence="4">
    <location>
        <begin position="172"/>
        <end position="270"/>
    </location>
</feature>
<dbReference type="PROSITE" id="PS01124">
    <property type="entry name" value="HTH_ARAC_FAMILY_2"/>
    <property type="match status" value="1"/>
</dbReference>
<protein>
    <submittedName>
        <fullName evidence="5">AraC family transcriptional regulator</fullName>
    </submittedName>
</protein>
<dbReference type="AlphaFoldDB" id="A0A3N9P2M6"/>
<dbReference type="GO" id="GO:0043565">
    <property type="term" value="F:sequence-specific DNA binding"/>
    <property type="evidence" value="ECO:0007669"/>
    <property type="project" value="InterPro"/>
</dbReference>